<dbReference type="PANTHER" id="PTHR45228:SF1">
    <property type="entry name" value="CYCLIC DI-GMP PHOSPHODIESTERASE TM_0186"/>
    <property type="match status" value="1"/>
</dbReference>
<dbReference type="CDD" id="cd00077">
    <property type="entry name" value="HDc"/>
    <property type="match status" value="1"/>
</dbReference>
<dbReference type="InterPro" id="IPR052020">
    <property type="entry name" value="Cyclic_di-GMP/3'3'-cGAMP_PDE"/>
</dbReference>
<evidence type="ECO:0000313" key="2">
    <source>
        <dbReference type="EMBL" id="SIQ11137.1"/>
    </source>
</evidence>
<dbReference type="SUPFAM" id="SSF109604">
    <property type="entry name" value="HD-domain/PDEase-like"/>
    <property type="match status" value="1"/>
</dbReference>
<dbReference type="RefSeq" id="WP_076600830.1">
    <property type="nucleotide sequence ID" value="NZ_FTMD01000002.1"/>
</dbReference>
<dbReference type="Proteomes" id="UP000186819">
    <property type="component" value="Unassembled WGS sequence"/>
</dbReference>
<dbReference type="PROSITE" id="PS51832">
    <property type="entry name" value="HD_GYP"/>
    <property type="match status" value="1"/>
</dbReference>
<name>A0A1N6Q3M6_9RHOO</name>
<keyword evidence="3" id="KW-1185">Reference proteome</keyword>
<dbReference type="STRING" id="34027.SAMN05421829_102326"/>
<dbReference type="SUPFAM" id="SSF55781">
    <property type="entry name" value="GAF domain-like"/>
    <property type="match status" value="1"/>
</dbReference>
<evidence type="ECO:0000313" key="3">
    <source>
        <dbReference type="Proteomes" id="UP000186819"/>
    </source>
</evidence>
<dbReference type="PANTHER" id="PTHR45228">
    <property type="entry name" value="CYCLIC DI-GMP PHOSPHODIESTERASE TM_0186-RELATED"/>
    <property type="match status" value="1"/>
</dbReference>
<dbReference type="SMART" id="SM00065">
    <property type="entry name" value="GAF"/>
    <property type="match status" value="1"/>
</dbReference>
<dbReference type="Pfam" id="PF01590">
    <property type="entry name" value="GAF"/>
    <property type="match status" value="1"/>
</dbReference>
<dbReference type="OrthoDB" id="9763857at2"/>
<dbReference type="Pfam" id="PF13487">
    <property type="entry name" value="HD_5"/>
    <property type="match status" value="1"/>
</dbReference>
<dbReference type="GO" id="GO:0008081">
    <property type="term" value="F:phosphoric diester hydrolase activity"/>
    <property type="evidence" value="ECO:0007669"/>
    <property type="project" value="UniProtKB-ARBA"/>
</dbReference>
<sequence>MSVTDSWQEFAASAARQASNLHVASVSDKVHELHQRIHARYPTIARIAVALYDPEMRRLKTFVASNDPGISPLHGYECPIDSVPSLLAIADSGQARVLNDLSRLPVSESTHSRWLHHEGFLSSLTLPIRRSDQLLGFLFFDARERDVFTDPVVADLLLYGHLIGMIVTQELATVQMLVGGLRLASQFAHVRDLETGAHLDRMARYARLIAREIGLSHGKTDDYAENIFLFSALHDIGKVGVPDRILLKPGKLDDAEREEMRQHVIVGLQMAERLINDFGLASLSNIDMLRNIVIAHHERMDGSGYPHGLAGDAIPLEARIVATADVFDALACARSYKPAWTLDNAFQEIERMSGTQLYAPAVQALLDCRAEVEAIYQRFQDAIVKL</sequence>
<dbReference type="InterPro" id="IPR003018">
    <property type="entry name" value="GAF"/>
</dbReference>
<accession>A0A1N6Q3M6</accession>
<evidence type="ECO:0000259" key="1">
    <source>
        <dbReference type="PROSITE" id="PS51832"/>
    </source>
</evidence>
<dbReference type="EMBL" id="FTMD01000002">
    <property type="protein sequence ID" value="SIQ11137.1"/>
    <property type="molecule type" value="Genomic_DNA"/>
</dbReference>
<dbReference type="AlphaFoldDB" id="A0A1N6Q3M6"/>
<proteinExistence type="predicted"/>
<reference evidence="3" key="1">
    <citation type="submission" date="2017-01" db="EMBL/GenBank/DDBJ databases">
        <authorList>
            <person name="Varghese N."/>
            <person name="Submissions S."/>
        </authorList>
    </citation>
    <scope>NUCLEOTIDE SEQUENCE [LARGE SCALE GENOMIC DNA]</scope>
    <source>
        <strain evidence="3">ATCC 51758</strain>
    </source>
</reference>
<dbReference type="Gene3D" id="1.10.3210.10">
    <property type="entry name" value="Hypothetical protein af1432"/>
    <property type="match status" value="1"/>
</dbReference>
<dbReference type="InterPro" id="IPR029016">
    <property type="entry name" value="GAF-like_dom_sf"/>
</dbReference>
<feature type="domain" description="HD-GYP" evidence="1">
    <location>
        <begin position="173"/>
        <end position="381"/>
    </location>
</feature>
<dbReference type="InterPro" id="IPR003607">
    <property type="entry name" value="HD/PDEase_dom"/>
</dbReference>
<gene>
    <name evidence="2" type="ORF">SAMN05421829_102326</name>
</gene>
<dbReference type="SMART" id="SM00471">
    <property type="entry name" value="HDc"/>
    <property type="match status" value="1"/>
</dbReference>
<dbReference type="InterPro" id="IPR037522">
    <property type="entry name" value="HD_GYP_dom"/>
</dbReference>
<protein>
    <submittedName>
        <fullName evidence="2">HD domain-containing protein</fullName>
    </submittedName>
</protein>
<dbReference type="Gene3D" id="3.30.450.40">
    <property type="match status" value="1"/>
</dbReference>
<organism evidence="2 3">
    <name type="scientific">Aromatoleum tolulyticum</name>
    <dbReference type="NCBI Taxonomy" id="34027"/>
    <lineage>
        <taxon>Bacteria</taxon>
        <taxon>Pseudomonadati</taxon>
        <taxon>Pseudomonadota</taxon>
        <taxon>Betaproteobacteria</taxon>
        <taxon>Rhodocyclales</taxon>
        <taxon>Rhodocyclaceae</taxon>
        <taxon>Aromatoleum</taxon>
    </lineage>
</organism>